<proteinExistence type="predicted"/>
<accession>A0A9P6U4G7</accession>
<feature type="compositionally biased region" description="Low complexity" evidence="1">
    <location>
        <begin position="565"/>
        <end position="583"/>
    </location>
</feature>
<name>A0A9P6U4G7_9FUNG</name>
<comment type="caution">
    <text evidence="2">The sequence shown here is derived from an EMBL/GenBank/DDBJ whole genome shotgun (WGS) entry which is preliminary data.</text>
</comment>
<feature type="compositionally biased region" description="Gly residues" evidence="1">
    <location>
        <begin position="267"/>
        <end position="280"/>
    </location>
</feature>
<sequence length="602" mass="63622">MVVKDIKLQSISAPIPVPGTQQEPTTPSAAALCAVGSTTIIHISSNGGGHHDSTMPTTTTTVSSMTAGKATLSNGASSVGSNGSGVSGGGHVSHSTSANSSTVVSTSRAAGTSANQGGQQGNNHNNNHNSNHHSQQQQQGLRRFTSIGSKRLSNENLTLRAKVAELERYLTGLKEELILAHRQIHAKAQQSKAQEERKSLEIHELGQHIQRCEFDLLAKTAECETLQRKLQYQTKDHMTKLKQIDMLETEIMDFRRISLSGPSKPMGSGGGGPGGGGGQPGATASLTSPSSSPSVGPGNLAIPGSGGTSVGDETSGDDGLESVRSSACLEAHRASSLYEGTHEQLRLLKDESLRKDKMVEELMDKIDRLSAKVLKLEREKAQLEQQQQQQQPGRHKEGDKKENLGEQPATFARLMAPITAEDMMSTTMPGYSPHDLSALDTSVATLSGSAMEGGFISGPTSAGSLRLAPSRLMVTTAATLSVNSVGYDWAAEHPKLLSKYQALQRNYVEVMEYLQMIENENKELKVQILDVGLLDITELPSSSSSSMASSAAAATCFATGVMPDSPIASPSSSPSTSRAPTVPGKSPQRFSKDGRYSPVAVL</sequence>
<protein>
    <submittedName>
        <fullName evidence="2">Uncharacterized protein</fullName>
    </submittedName>
</protein>
<evidence type="ECO:0000256" key="1">
    <source>
        <dbReference type="SAM" id="MobiDB-lite"/>
    </source>
</evidence>
<organism evidence="2 3">
    <name type="scientific">Actinomortierella ambigua</name>
    <dbReference type="NCBI Taxonomy" id="1343610"/>
    <lineage>
        <taxon>Eukaryota</taxon>
        <taxon>Fungi</taxon>
        <taxon>Fungi incertae sedis</taxon>
        <taxon>Mucoromycota</taxon>
        <taxon>Mortierellomycotina</taxon>
        <taxon>Mortierellomycetes</taxon>
        <taxon>Mortierellales</taxon>
        <taxon>Mortierellaceae</taxon>
        <taxon>Actinomortierella</taxon>
    </lineage>
</organism>
<feature type="region of interest" description="Disordered" evidence="1">
    <location>
        <begin position="565"/>
        <end position="602"/>
    </location>
</feature>
<evidence type="ECO:0000313" key="2">
    <source>
        <dbReference type="EMBL" id="KAG0259240.1"/>
    </source>
</evidence>
<gene>
    <name evidence="2" type="ORF">DFQ27_004191</name>
</gene>
<reference evidence="2" key="1">
    <citation type="journal article" date="2020" name="Fungal Divers.">
        <title>Resolving the Mortierellaceae phylogeny through synthesis of multi-gene phylogenetics and phylogenomics.</title>
        <authorList>
            <person name="Vandepol N."/>
            <person name="Liber J."/>
            <person name="Desiro A."/>
            <person name="Na H."/>
            <person name="Kennedy M."/>
            <person name="Barry K."/>
            <person name="Grigoriev I.V."/>
            <person name="Miller A.N."/>
            <person name="O'Donnell K."/>
            <person name="Stajich J.E."/>
            <person name="Bonito G."/>
        </authorList>
    </citation>
    <scope>NUCLEOTIDE SEQUENCE</scope>
    <source>
        <strain evidence="2">BC1065</strain>
    </source>
</reference>
<feature type="compositionally biased region" description="Basic and acidic residues" evidence="1">
    <location>
        <begin position="394"/>
        <end position="404"/>
    </location>
</feature>
<feature type="compositionally biased region" description="Low complexity" evidence="1">
    <location>
        <begin position="281"/>
        <end position="294"/>
    </location>
</feature>
<feature type="region of interest" description="Disordered" evidence="1">
    <location>
        <begin position="380"/>
        <end position="408"/>
    </location>
</feature>
<dbReference type="EMBL" id="JAAAJB010000292">
    <property type="protein sequence ID" value="KAG0259240.1"/>
    <property type="molecule type" value="Genomic_DNA"/>
</dbReference>
<keyword evidence="3" id="KW-1185">Reference proteome</keyword>
<feature type="region of interest" description="Disordered" evidence="1">
    <location>
        <begin position="73"/>
        <end position="141"/>
    </location>
</feature>
<feature type="compositionally biased region" description="Low complexity" evidence="1">
    <location>
        <begin position="92"/>
        <end position="140"/>
    </location>
</feature>
<dbReference type="Proteomes" id="UP000807716">
    <property type="component" value="Unassembled WGS sequence"/>
</dbReference>
<feature type="compositionally biased region" description="Gly residues" evidence="1">
    <location>
        <begin position="82"/>
        <end position="91"/>
    </location>
</feature>
<dbReference type="OrthoDB" id="2425461at2759"/>
<dbReference type="AlphaFoldDB" id="A0A9P6U4G7"/>
<feature type="region of interest" description="Disordered" evidence="1">
    <location>
        <begin position="258"/>
        <end position="322"/>
    </location>
</feature>
<evidence type="ECO:0000313" key="3">
    <source>
        <dbReference type="Proteomes" id="UP000807716"/>
    </source>
</evidence>